<evidence type="ECO:0000256" key="4">
    <source>
        <dbReference type="ARBA" id="ARBA00023082"/>
    </source>
</evidence>
<comment type="subunit">
    <text evidence="2">Interacts transiently with the RNA polymerase catalytic core formed by RpoA, RpoB, RpoC and RpoZ (2 alpha, 1 beta, 1 beta' and 1 omega subunit) to form the RNA polymerase holoenzyme that can initiate transcription.</text>
</comment>
<keyword evidence="3" id="KW-0805">Transcription regulation</keyword>
<dbReference type="PANTHER" id="PTHR43133:SF65">
    <property type="entry name" value="ECF RNA POLYMERASE SIGMA FACTOR SIGG"/>
    <property type="match status" value="1"/>
</dbReference>
<evidence type="ECO:0000259" key="6">
    <source>
        <dbReference type="Pfam" id="PF04542"/>
    </source>
</evidence>
<dbReference type="InterPro" id="IPR014284">
    <property type="entry name" value="RNA_pol_sigma-70_dom"/>
</dbReference>
<evidence type="ECO:0000256" key="1">
    <source>
        <dbReference type="ARBA" id="ARBA00010641"/>
    </source>
</evidence>
<dbReference type="CDD" id="cd06171">
    <property type="entry name" value="Sigma70_r4"/>
    <property type="match status" value="1"/>
</dbReference>
<dbReference type="NCBIfam" id="TIGR02937">
    <property type="entry name" value="sigma70-ECF"/>
    <property type="match status" value="1"/>
</dbReference>
<keyword evidence="9" id="KW-0808">Transferase</keyword>
<dbReference type="Proteomes" id="UP000019753">
    <property type="component" value="Unassembled WGS sequence"/>
</dbReference>
<dbReference type="SUPFAM" id="SSF88659">
    <property type="entry name" value="Sigma3 and sigma4 domains of RNA polymerase sigma factors"/>
    <property type="match status" value="1"/>
</dbReference>
<dbReference type="InterPro" id="IPR013324">
    <property type="entry name" value="RNA_pol_sigma_r3/r4-like"/>
</dbReference>
<keyword evidence="5" id="KW-0804">Transcription</keyword>
<dbReference type="NCBIfam" id="NF006089">
    <property type="entry name" value="PRK08241.1"/>
    <property type="match status" value="1"/>
</dbReference>
<evidence type="ECO:0000256" key="5">
    <source>
        <dbReference type="ARBA" id="ARBA00023163"/>
    </source>
</evidence>
<evidence type="ECO:0000313" key="9">
    <source>
        <dbReference type="EMBL" id="EYR62976.1"/>
    </source>
</evidence>
<dbReference type="GO" id="GO:0003899">
    <property type="term" value="F:DNA-directed RNA polymerase activity"/>
    <property type="evidence" value="ECO:0007669"/>
    <property type="project" value="UniProtKB-EC"/>
</dbReference>
<dbReference type="EMBL" id="AXCW01000142">
    <property type="protein sequence ID" value="EYR62976.1"/>
    <property type="molecule type" value="Genomic_DNA"/>
</dbReference>
<dbReference type="GO" id="GO:0016987">
    <property type="term" value="F:sigma factor activity"/>
    <property type="evidence" value="ECO:0007669"/>
    <property type="project" value="UniProtKB-KW"/>
</dbReference>
<protein>
    <submittedName>
        <fullName evidence="9">RNA polymerase factor sigma-70</fullName>
        <ecNumber evidence="9">2.7.7.6</ecNumber>
    </submittedName>
</protein>
<evidence type="ECO:0000259" key="7">
    <source>
        <dbReference type="Pfam" id="PF08281"/>
    </source>
</evidence>
<keyword evidence="9" id="KW-0548">Nucleotidyltransferase</keyword>
<feature type="domain" description="RNA polymerase sigma-70 region 2" evidence="6">
    <location>
        <begin position="13"/>
        <end position="80"/>
    </location>
</feature>
<feature type="domain" description="RNA polymerase sigma factor 70 region 4 type 2" evidence="7">
    <location>
        <begin position="135"/>
        <end position="187"/>
    </location>
</feature>
<comment type="caution">
    <text evidence="9">The sequence shown here is derived from an EMBL/GenBank/DDBJ whole genome shotgun (WGS) entry which is preliminary data.</text>
</comment>
<reference evidence="9 10" key="1">
    <citation type="submission" date="2014-01" db="EMBL/GenBank/DDBJ databases">
        <title>Actinotalea ferrariae CF5-4.</title>
        <authorList>
            <person name="Chen F."/>
            <person name="Li Y."/>
            <person name="Wang G."/>
        </authorList>
    </citation>
    <scope>NUCLEOTIDE SEQUENCE [LARGE SCALE GENOMIC DNA]</scope>
    <source>
        <strain evidence="9 10">CF5-4</strain>
    </source>
</reference>
<dbReference type="AlphaFoldDB" id="A0A021VP93"/>
<dbReference type="Gene3D" id="1.10.1740.10">
    <property type="match status" value="1"/>
</dbReference>
<dbReference type="SUPFAM" id="SSF54427">
    <property type="entry name" value="NTF2-like"/>
    <property type="match status" value="1"/>
</dbReference>
<evidence type="ECO:0000259" key="8">
    <source>
        <dbReference type="Pfam" id="PF12680"/>
    </source>
</evidence>
<dbReference type="InterPro" id="IPR007627">
    <property type="entry name" value="RNA_pol_sigma70_r2"/>
</dbReference>
<dbReference type="Gene3D" id="1.10.10.10">
    <property type="entry name" value="Winged helix-like DNA-binding domain superfamily/Winged helix DNA-binding domain"/>
    <property type="match status" value="1"/>
</dbReference>
<dbReference type="PANTHER" id="PTHR43133">
    <property type="entry name" value="RNA POLYMERASE ECF-TYPE SIGMA FACTO"/>
    <property type="match status" value="1"/>
</dbReference>
<evidence type="ECO:0000256" key="3">
    <source>
        <dbReference type="ARBA" id="ARBA00023015"/>
    </source>
</evidence>
<dbReference type="Pfam" id="PF08281">
    <property type="entry name" value="Sigma70_r4_2"/>
    <property type="match status" value="1"/>
</dbReference>
<dbReference type="InterPro" id="IPR032710">
    <property type="entry name" value="NTF2-like_dom_sf"/>
</dbReference>
<name>A0A021VP93_9CELL</name>
<dbReference type="EC" id="2.7.7.6" evidence="9"/>
<proteinExistence type="inferred from homology"/>
<dbReference type="NCBIfam" id="TIGR02960">
    <property type="entry name" value="SigX5"/>
    <property type="match status" value="1"/>
</dbReference>
<dbReference type="GO" id="GO:0006352">
    <property type="term" value="P:DNA-templated transcription initiation"/>
    <property type="evidence" value="ECO:0007669"/>
    <property type="project" value="InterPro"/>
</dbReference>
<dbReference type="Pfam" id="PF04542">
    <property type="entry name" value="Sigma70_r2"/>
    <property type="match status" value="1"/>
</dbReference>
<dbReference type="InterPro" id="IPR036388">
    <property type="entry name" value="WH-like_DNA-bd_sf"/>
</dbReference>
<sequence>MTTTVTEDTFLAMVQPLRRELVAHCYRMVGSVQEAEDLVQETYLRAWRSFHGFENRSSVRTWMYRIATNTCLTALEGRSRRPLPTGLGAPPGDPTAELRTRPEIPWLEPLPDAVVWGSAPSDPGDVALARDTVRLAFVAALQHLTAQQRAALLLKDVLCWQASEIAEALGLSVASVNSSLQRARAHLAKLDPDATPRLADDDPRLHQLLEAYVEAFEAYDVQRIVQLLTADAEWEMPPFEEWYRGAEDIGRLISTQCPAQGAGDMRLLLTRANGAPAVGMYMRGPDGVHRAFQLQHLTVSADGVAAVTVWFDTDLFARFGLPDHLGPEGEVAVLGEGEAPHCGV</sequence>
<dbReference type="InterPro" id="IPR013249">
    <property type="entry name" value="RNA_pol_sigma70_r4_t2"/>
</dbReference>
<dbReference type="GO" id="GO:0003677">
    <property type="term" value="F:DNA binding"/>
    <property type="evidence" value="ECO:0007669"/>
    <property type="project" value="InterPro"/>
</dbReference>
<comment type="similarity">
    <text evidence="1">Belongs to the sigma-70 factor family. ECF subfamily.</text>
</comment>
<accession>A0A021VP93</accession>
<organism evidence="9 10">
    <name type="scientific">Actinotalea ferrariae CF5-4</name>
    <dbReference type="NCBI Taxonomy" id="948458"/>
    <lineage>
        <taxon>Bacteria</taxon>
        <taxon>Bacillati</taxon>
        <taxon>Actinomycetota</taxon>
        <taxon>Actinomycetes</taxon>
        <taxon>Micrococcales</taxon>
        <taxon>Cellulomonadaceae</taxon>
        <taxon>Actinotalea</taxon>
    </lineage>
</organism>
<dbReference type="Gene3D" id="3.10.450.50">
    <property type="match status" value="1"/>
</dbReference>
<keyword evidence="4" id="KW-0731">Sigma factor</keyword>
<dbReference type="InterPro" id="IPR014305">
    <property type="entry name" value="RNA_pol_sigma-G_actinobac"/>
</dbReference>
<keyword evidence="10" id="KW-1185">Reference proteome</keyword>
<evidence type="ECO:0000313" key="10">
    <source>
        <dbReference type="Proteomes" id="UP000019753"/>
    </source>
</evidence>
<gene>
    <name evidence="9" type="ORF">N866_04005</name>
</gene>
<dbReference type="RefSeq" id="WP_081802616.1">
    <property type="nucleotide sequence ID" value="NZ_AXCW01000142.1"/>
</dbReference>
<feature type="domain" description="SnoaL-like" evidence="8">
    <location>
        <begin position="210"/>
        <end position="281"/>
    </location>
</feature>
<evidence type="ECO:0000256" key="2">
    <source>
        <dbReference type="ARBA" id="ARBA00011344"/>
    </source>
</evidence>
<dbReference type="InterPro" id="IPR037401">
    <property type="entry name" value="SnoaL-like"/>
</dbReference>
<dbReference type="SUPFAM" id="SSF88946">
    <property type="entry name" value="Sigma2 domain of RNA polymerase sigma factors"/>
    <property type="match status" value="1"/>
</dbReference>
<dbReference type="InterPro" id="IPR039425">
    <property type="entry name" value="RNA_pol_sigma-70-like"/>
</dbReference>
<dbReference type="Pfam" id="PF12680">
    <property type="entry name" value="SnoaL_2"/>
    <property type="match status" value="1"/>
</dbReference>
<dbReference type="InterPro" id="IPR013325">
    <property type="entry name" value="RNA_pol_sigma_r2"/>
</dbReference>